<dbReference type="EMBL" id="BPLQ01011932">
    <property type="protein sequence ID" value="GIY61294.1"/>
    <property type="molecule type" value="Genomic_DNA"/>
</dbReference>
<feature type="region of interest" description="Disordered" evidence="1">
    <location>
        <begin position="353"/>
        <end position="412"/>
    </location>
</feature>
<feature type="compositionally biased region" description="Polar residues" evidence="1">
    <location>
        <begin position="391"/>
        <end position="412"/>
    </location>
</feature>
<name>A0AAV4UV59_9ARAC</name>
<comment type="caution">
    <text evidence="2">The sequence shown here is derived from an EMBL/GenBank/DDBJ whole genome shotgun (WGS) entry which is preliminary data.</text>
</comment>
<feature type="compositionally biased region" description="Polar residues" evidence="1">
    <location>
        <begin position="283"/>
        <end position="295"/>
    </location>
</feature>
<keyword evidence="3" id="KW-1185">Reference proteome</keyword>
<sequence>MAPSWNVGTERFAYDMFVQSWTRFKLSPEYIPKTDCPKNTYCSCNFINGISRGVIHLQLMYRDNWKRMFESRYSRNKFEKIEHVSEFLSALTSLSDPTIIGPHKNLKKMLYSCAIFADLVLFLDSKGNRSHIADMPRVWSECFKTNLQKKFEEEGGFALFTKVSLVAYDDVTLNRIISLSCFPYGAHELPKLTQPHLGKVAMNDLQMTSSKNTLTGNIIIAPATDTPASREEAENPIVQKLVITPASAIQAVNECGGGGGGEKPRVKKLVITQSEMQNKRRSTQSAQAKPPSTSRRNSRHSEKDLKTAQAIESGLGFVPHEEVVKNLGLSTPSVVPPSAEPLVGAMGQCRISSEDKDENLSLEGEESKLDRKGNVPRWKDRKMQRSRNAAGRQSSVSHSKHASLQTQMHPPS</sequence>
<organism evidence="2 3">
    <name type="scientific">Caerostris darwini</name>
    <dbReference type="NCBI Taxonomy" id="1538125"/>
    <lineage>
        <taxon>Eukaryota</taxon>
        <taxon>Metazoa</taxon>
        <taxon>Ecdysozoa</taxon>
        <taxon>Arthropoda</taxon>
        <taxon>Chelicerata</taxon>
        <taxon>Arachnida</taxon>
        <taxon>Araneae</taxon>
        <taxon>Araneomorphae</taxon>
        <taxon>Entelegynae</taxon>
        <taxon>Araneoidea</taxon>
        <taxon>Araneidae</taxon>
        <taxon>Caerostris</taxon>
    </lineage>
</organism>
<evidence type="ECO:0000313" key="2">
    <source>
        <dbReference type="EMBL" id="GIY61294.1"/>
    </source>
</evidence>
<evidence type="ECO:0000256" key="1">
    <source>
        <dbReference type="SAM" id="MobiDB-lite"/>
    </source>
</evidence>
<dbReference type="Proteomes" id="UP001054837">
    <property type="component" value="Unassembled WGS sequence"/>
</dbReference>
<proteinExistence type="predicted"/>
<dbReference type="AlphaFoldDB" id="A0AAV4UV59"/>
<protein>
    <submittedName>
        <fullName evidence="2">Uncharacterized protein</fullName>
    </submittedName>
</protein>
<accession>A0AAV4UV59</accession>
<feature type="region of interest" description="Disordered" evidence="1">
    <location>
        <begin position="274"/>
        <end position="305"/>
    </location>
</feature>
<feature type="compositionally biased region" description="Basic and acidic residues" evidence="1">
    <location>
        <begin position="365"/>
        <end position="383"/>
    </location>
</feature>
<gene>
    <name evidence="2" type="primary">AVEN_235517_1</name>
    <name evidence="2" type="ORF">CDAR_217011</name>
</gene>
<evidence type="ECO:0000313" key="3">
    <source>
        <dbReference type="Proteomes" id="UP001054837"/>
    </source>
</evidence>
<reference evidence="2 3" key="1">
    <citation type="submission" date="2021-06" db="EMBL/GenBank/DDBJ databases">
        <title>Caerostris darwini draft genome.</title>
        <authorList>
            <person name="Kono N."/>
            <person name="Arakawa K."/>
        </authorList>
    </citation>
    <scope>NUCLEOTIDE SEQUENCE [LARGE SCALE GENOMIC DNA]</scope>
</reference>